<gene>
    <name evidence="2" type="primary">13</name>
    <name evidence="2" type="ORF">SEA_WHACK_13</name>
</gene>
<sequence>MGTMQTAGDPKNYQPTKLIAPDGREFTAGSLREHNELVSLGYRIAPVASEESTPNPVETRAPAETSSSEAQTVAPATTETAAPSTSPTASTTAPTTSVSAAARGKGATK</sequence>
<feature type="region of interest" description="Disordered" evidence="1">
    <location>
        <begin position="46"/>
        <end position="109"/>
    </location>
</feature>
<dbReference type="GeneID" id="55618824"/>
<feature type="region of interest" description="Disordered" evidence="1">
    <location>
        <begin position="1"/>
        <end position="21"/>
    </location>
</feature>
<dbReference type="EMBL" id="MK967393">
    <property type="protein sequence ID" value="QDM57076.1"/>
    <property type="molecule type" value="Genomic_DNA"/>
</dbReference>
<proteinExistence type="predicted"/>
<evidence type="ECO:0000256" key="1">
    <source>
        <dbReference type="SAM" id="MobiDB-lite"/>
    </source>
</evidence>
<evidence type="ECO:0000313" key="2">
    <source>
        <dbReference type="EMBL" id="QDM57076.1"/>
    </source>
</evidence>
<keyword evidence="3" id="KW-1185">Reference proteome</keyword>
<feature type="compositionally biased region" description="Low complexity" evidence="1">
    <location>
        <begin position="69"/>
        <end position="102"/>
    </location>
</feature>
<accession>A0A515MK80</accession>
<dbReference type="KEGG" id="vg:55618824"/>
<dbReference type="RefSeq" id="YP_009848403.1">
    <property type="nucleotide sequence ID" value="NC_048784.1"/>
</dbReference>
<evidence type="ECO:0000313" key="3">
    <source>
        <dbReference type="Proteomes" id="UP000319882"/>
    </source>
</evidence>
<protein>
    <submittedName>
        <fullName evidence="2">Uncharacterized protein</fullName>
    </submittedName>
</protein>
<name>A0A515MK80_9CAUD</name>
<reference evidence="2 3" key="1">
    <citation type="submission" date="2019-05" db="EMBL/GenBank/DDBJ databases">
        <authorList>
            <person name="Beaulieu J."/>
            <person name="Cox M."/>
            <person name="Nazim E."/>
            <person name="Robinson Z."/>
            <person name="Molloy S.D."/>
            <person name="Garlena R.A."/>
            <person name="Russell D.A."/>
            <person name="Pope W.H."/>
            <person name="Jacobs-Sera D."/>
            <person name="Hatfull G.F."/>
        </authorList>
    </citation>
    <scope>NUCLEOTIDE SEQUENCE [LARGE SCALE GENOMIC DNA]</scope>
</reference>
<dbReference type="Proteomes" id="UP000319882">
    <property type="component" value="Segment"/>
</dbReference>
<organism evidence="2 3">
    <name type="scientific">Rhodococcus phage Whack</name>
    <dbReference type="NCBI Taxonomy" id="2591132"/>
    <lineage>
        <taxon>Viruses</taxon>
        <taxon>Duplodnaviria</taxon>
        <taxon>Heunggongvirae</taxon>
        <taxon>Uroviricota</taxon>
        <taxon>Caudoviricetes</taxon>
        <taxon>Whackvirus</taxon>
        <taxon>Whackvirus whack</taxon>
    </lineage>
</organism>